<evidence type="ECO:0000313" key="4">
    <source>
        <dbReference type="Proteomes" id="UP000070383"/>
    </source>
</evidence>
<dbReference type="AlphaFoldDB" id="A0A133KD54"/>
<keyword evidence="1" id="KW-0694">RNA-binding</keyword>
<dbReference type="InterPro" id="IPR002942">
    <property type="entry name" value="S4_RNA-bd"/>
</dbReference>
<dbReference type="Proteomes" id="UP000070383">
    <property type="component" value="Unassembled WGS sequence"/>
</dbReference>
<comment type="caution">
    <text evidence="3">The sequence shown here is derived from an EMBL/GenBank/DDBJ whole genome shotgun (WGS) entry which is preliminary data.</text>
</comment>
<proteinExistence type="predicted"/>
<dbReference type="SUPFAM" id="SSF55174">
    <property type="entry name" value="Alpha-L RNA-binding motif"/>
    <property type="match status" value="1"/>
</dbReference>
<evidence type="ECO:0000256" key="1">
    <source>
        <dbReference type="PROSITE-ProRule" id="PRU00182"/>
    </source>
</evidence>
<dbReference type="Gene3D" id="3.10.290.10">
    <property type="entry name" value="RNA-binding S4 domain"/>
    <property type="match status" value="1"/>
</dbReference>
<dbReference type="SMART" id="SM00363">
    <property type="entry name" value="S4"/>
    <property type="match status" value="1"/>
</dbReference>
<evidence type="ECO:0000259" key="2">
    <source>
        <dbReference type="SMART" id="SM00363"/>
    </source>
</evidence>
<dbReference type="CDD" id="cd00165">
    <property type="entry name" value="S4"/>
    <property type="match status" value="1"/>
</dbReference>
<dbReference type="PATRIC" id="fig|33036.3.peg.1316"/>
<dbReference type="EMBL" id="LRPM01000048">
    <property type="protein sequence ID" value="KWZ77508.1"/>
    <property type="molecule type" value="Genomic_DNA"/>
</dbReference>
<dbReference type="Pfam" id="PF01479">
    <property type="entry name" value="S4"/>
    <property type="match status" value="1"/>
</dbReference>
<dbReference type="InterPro" id="IPR012677">
    <property type="entry name" value="Nucleotide-bd_a/b_plait_sf"/>
</dbReference>
<sequence length="255" mass="29026">MSLEYNLNFIKDKSKKSTIKKAISILERAFYSRSELSSFFLDPYEREVIESIAKKNNIDLTFIGGHSEAERKIFVANYYYLPLNLHDYIEILSFNCKDIKHPDVLGALISLGLDRESIGDISVLDGKVEFALLASEANFVKYNLSKIKNESIDIHIKEDGRLLLKESEFSSSSGFVSSLRLDNIISQILNCSRSRAKVLITGRMVKVDHQIIVDPSYQVSEASLISVRKEGRFIFDEVTGLSKKGNYHIVYRKLL</sequence>
<dbReference type="PROSITE" id="PS50889">
    <property type="entry name" value="S4"/>
    <property type="match status" value="1"/>
</dbReference>
<evidence type="ECO:0000313" key="3">
    <source>
        <dbReference type="EMBL" id="KWZ77508.1"/>
    </source>
</evidence>
<dbReference type="Pfam" id="PF17774">
    <property type="entry name" value="YlmH_RBD"/>
    <property type="match status" value="1"/>
</dbReference>
<accession>A0A133KD54</accession>
<name>A0A133KD54_9FIRM</name>
<dbReference type="OrthoDB" id="9812787at2"/>
<dbReference type="STRING" id="33036.HMPREF3200_01328"/>
<dbReference type="GO" id="GO:0003723">
    <property type="term" value="F:RNA binding"/>
    <property type="evidence" value="ECO:0007669"/>
    <property type="project" value="UniProtKB-KW"/>
</dbReference>
<gene>
    <name evidence="3" type="ORF">HMPREF3200_01328</name>
</gene>
<protein>
    <submittedName>
        <fullName evidence="3">S4 domain protein</fullName>
    </submittedName>
</protein>
<dbReference type="InterPro" id="IPR036986">
    <property type="entry name" value="S4_RNA-bd_sf"/>
</dbReference>
<feature type="domain" description="RNA-binding S4" evidence="2">
    <location>
        <begin position="179"/>
        <end position="239"/>
    </location>
</feature>
<dbReference type="Gene3D" id="3.30.70.330">
    <property type="match status" value="1"/>
</dbReference>
<dbReference type="RefSeq" id="WP_060929587.1">
    <property type="nucleotide sequence ID" value="NZ_CAMPNK010000012.1"/>
</dbReference>
<organism evidence="3 4">
    <name type="scientific">Anaerococcus tetradius</name>
    <dbReference type="NCBI Taxonomy" id="33036"/>
    <lineage>
        <taxon>Bacteria</taxon>
        <taxon>Bacillati</taxon>
        <taxon>Bacillota</taxon>
        <taxon>Tissierellia</taxon>
        <taxon>Tissierellales</taxon>
        <taxon>Peptoniphilaceae</taxon>
        <taxon>Anaerococcus</taxon>
    </lineage>
</organism>
<dbReference type="InterPro" id="IPR040591">
    <property type="entry name" value="RqcP2_RBD"/>
</dbReference>
<reference evidence="4" key="1">
    <citation type="submission" date="2016-01" db="EMBL/GenBank/DDBJ databases">
        <authorList>
            <person name="Mitreva M."/>
            <person name="Pepin K.H."/>
            <person name="Mihindukulasuriya K.A."/>
            <person name="Fulton R."/>
            <person name="Fronick C."/>
            <person name="O'Laughlin M."/>
            <person name="Miner T."/>
            <person name="Herter B."/>
            <person name="Rosa B.A."/>
            <person name="Cordes M."/>
            <person name="Tomlinson C."/>
            <person name="Wollam A."/>
            <person name="Palsikar V.B."/>
            <person name="Mardis E.R."/>
            <person name="Wilson R.K."/>
        </authorList>
    </citation>
    <scope>NUCLEOTIDE SEQUENCE [LARGE SCALE GENOMIC DNA]</scope>
    <source>
        <strain evidence="4">MJR8151</strain>
    </source>
</reference>
<keyword evidence="4" id="KW-1185">Reference proteome</keyword>
<dbReference type="Gene3D" id="3.30.1370.160">
    <property type="match status" value="1"/>
</dbReference>